<dbReference type="GO" id="GO:0016323">
    <property type="term" value="C:basolateral plasma membrane"/>
    <property type="evidence" value="ECO:0007669"/>
    <property type="project" value="TreeGrafter"/>
</dbReference>
<dbReference type="EMBL" id="OA890258">
    <property type="protein sequence ID" value="CAD7284447.1"/>
    <property type="molecule type" value="Genomic_DNA"/>
</dbReference>
<comment type="similarity">
    <text evidence="2 8">Belongs to the MIP/aquaporin (TC 1.A.8) family.</text>
</comment>
<dbReference type="InterPro" id="IPR050363">
    <property type="entry name" value="MIP/Aquaporin"/>
</dbReference>
<dbReference type="PANTHER" id="PTHR43829:SF9">
    <property type="entry name" value="AQUAPORIN-9"/>
    <property type="match status" value="1"/>
</dbReference>
<organism evidence="10">
    <name type="scientific">Notodromas monacha</name>
    <dbReference type="NCBI Taxonomy" id="399045"/>
    <lineage>
        <taxon>Eukaryota</taxon>
        <taxon>Metazoa</taxon>
        <taxon>Ecdysozoa</taxon>
        <taxon>Arthropoda</taxon>
        <taxon>Crustacea</taxon>
        <taxon>Oligostraca</taxon>
        <taxon>Ostracoda</taxon>
        <taxon>Podocopa</taxon>
        <taxon>Podocopida</taxon>
        <taxon>Cypridocopina</taxon>
        <taxon>Cypridoidea</taxon>
        <taxon>Cyprididae</taxon>
        <taxon>Notodromas</taxon>
    </lineage>
</organism>
<dbReference type="AlphaFoldDB" id="A0A7R9GJ79"/>
<feature type="transmembrane region" description="Helical" evidence="9">
    <location>
        <begin position="5"/>
        <end position="22"/>
    </location>
</feature>
<dbReference type="PRINTS" id="PR00783">
    <property type="entry name" value="MINTRINSICP"/>
</dbReference>
<evidence type="ECO:0000256" key="7">
    <source>
        <dbReference type="ARBA" id="ARBA00045280"/>
    </source>
</evidence>
<dbReference type="Pfam" id="PF00230">
    <property type="entry name" value="MIP"/>
    <property type="match status" value="1"/>
</dbReference>
<keyword evidence="11" id="KW-1185">Reference proteome</keyword>
<evidence type="ECO:0000256" key="1">
    <source>
        <dbReference type="ARBA" id="ARBA00004141"/>
    </source>
</evidence>
<feature type="transmembrane region" description="Helical" evidence="9">
    <location>
        <begin position="34"/>
        <end position="51"/>
    </location>
</feature>
<evidence type="ECO:0008006" key="12">
    <source>
        <dbReference type="Google" id="ProtNLM"/>
    </source>
</evidence>
<dbReference type="GO" id="GO:0015254">
    <property type="term" value="F:glycerol channel activity"/>
    <property type="evidence" value="ECO:0007669"/>
    <property type="project" value="TreeGrafter"/>
</dbReference>
<dbReference type="InterPro" id="IPR023271">
    <property type="entry name" value="Aquaporin-like"/>
</dbReference>
<evidence type="ECO:0000256" key="8">
    <source>
        <dbReference type="RuleBase" id="RU000477"/>
    </source>
</evidence>
<comment type="subcellular location">
    <subcellularLocation>
        <location evidence="1">Membrane</location>
        <topology evidence="1">Multi-pass membrane protein</topology>
    </subcellularLocation>
</comment>
<evidence type="ECO:0000256" key="4">
    <source>
        <dbReference type="ARBA" id="ARBA00022692"/>
    </source>
</evidence>
<name>A0A7R9GJ79_9CRUS</name>
<feature type="transmembrane region" description="Helical" evidence="9">
    <location>
        <begin position="87"/>
        <end position="107"/>
    </location>
</feature>
<evidence type="ECO:0000256" key="6">
    <source>
        <dbReference type="ARBA" id="ARBA00023136"/>
    </source>
</evidence>
<evidence type="ECO:0000256" key="2">
    <source>
        <dbReference type="ARBA" id="ARBA00006175"/>
    </source>
</evidence>
<dbReference type="GO" id="GO:0015250">
    <property type="term" value="F:water channel activity"/>
    <property type="evidence" value="ECO:0007669"/>
    <property type="project" value="TreeGrafter"/>
</dbReference>
<sequence length="163" mass="17999">MGSVLDVLVGSCLFGCLTFAMWDPRNLGARRELGAIFMGLAVIAIALSFGYNSGFPINPARDFAARLFAVMAGWGTGLFHYYDYYFWIPVVVPHIGCLLGALLYELYIGFHFPYWTFNNESGAAEIVHPAPRPAEDSSNNNKLIRAEPCISIMCCFVLVKLSS</sequence>
<dbReference type="EMBL" id="CAJPEX010008221">
    <property type="protein sequence ID" value="CAG0924599.1"/>
    <property type="molecule type" value="Genomic_DNA"/>
</dbReference>
<dbReference type="Gene3D" id="1.20.1080.10">
    <property type="entry name" value="Glycerol uptake facilitator protein"/>
    <property type="match status" value="1"/>
</dbReference>
<gene>
    <name evidence="10" type="ORF">NMOB1V02_LOCUS12053</name>
</gene>
<evidence type="ECO:0000313" key="10">
    <source>
        <dbReference type="EMBL" id="CAD7284447.1"/>
    </source>
</evidence>
<protein>
    <recommendedName>
        <fullName evidence="12">Aquaporin-9</fullName>
    </recommendedName>
</protein>
<evidence type="ECO:0000313" key="11">
    <source>
        <dbReference type="Proteomes" id="UP000678499"/>
    </source>
</evidence>
<feature type="transmembrane region" description="Helical" evidence="9">
    <location>
        <begin position="63"/>
        <end position="81"/>
    </location>
</feature>
<evidence type="ECO:0000256" key="5">
    <source>
        <dbReference type="ARBA" id="ARBA00022989"/>
    </source>
</evidence>
<dbReference type="InterPro" id="IPR000425">
    <property type="entry name" value="MIP"/>
</dbReference>
<keyword evidence="5 9" id="KW-1133">Transmembrane helix</keyword>
<accession>A0A7R9GJ79</accession>
<keyword evidence="6 9" id="KW-0472">Membrane</keyword>
<evidence type="ECO:0000256" key="9">
    <source>
        <dbReference type="SAM" id="Phobius"/>
    </source>
</evidence>
<dbReference type="OrthoDB" id="3222at2759"/>
<comment type="function">
    <text evidence="7">Aquaglyceroporin that may modulate the water content and osmolytes during anhydrobiosis.</text>
</comment>
<proteinExistence type="inferred from homology"/>
<reference evidence="10" key="1">
    <citation type="submission" date="2020-11" db="EMBL/GenBank/DDBJ databases">
        <authorList>
            <person name="Tran Van P."/>
        </authorList>
    </citation>
    <scope>NUCLEOTIDE SEQUENCE</scope>
</reference>
<dbReference type="PANTHER" id="PTHR43829">
    <property type="entry name" value="AQUAPORIN OR AQUAGLYCEROPORIN RELATED"/>
    <property type="match status" value="1"/>
</dbReference>
<dbReference type="Proteomes" id="UP000678499">
    <property type="component" value="Unassembled WGS sequence"/>
</dbReference>
<dbReference type="SUPFAM" id="SSF81338">
    <property type="entry name" value="Aquaporin-like"/>
    <property type="match status" value="1"/>
</dbReference>
<evidence type="ECO:0000256" key="3">
    <source>
        <dbReference type="ARBA" id="ARBA00022448"/>
    </source>
</evidence>
<keyword evidence="3 8" id="KW-0813">Transport</keyword>
<keyword evidence="4 8" id="KW-0812">Transmembrane</keyword>